<dbReference type="InterPro" id="IPR045617">
    <property type="entry name" value="DUF6445"/>
</dbReference>
<comment type="caution">
    <text evidence="1">The sequence shown here is derived from an EMBL/GenBank/DDBJ whole genome shotgun (WGS) entry which is preliminary data.</text>
</comment>
<evidence type="ECO:0000313" key="2">
    <source>
        <dbReference type="Proteomes" id="UP001139451"/>
    </source>
</evidence>
<reference evidence="1" key="1">
    <citation type="submission" date="2022-05" db="EMBL/GenBank/DDBJ databases">
        <title>Sphingomonas sp. strain MG17 Genome sequencing and assembly.</title>
        <authorList>
            <person name="Kim I."/>
        </authorList>
    </citation>
    <scope>NUCLEOTIDE SEQUENCE</scope>
    <source>
        <strain evidence="1">MG17</strain>
    </source>
</reference>
<gene>
    <name evidence="1" type="ORF">M9978_18195</name>
</gene>
<dbReference type="Proteomes" id="UP001139451">
    <property type="component" value="Unassembled WGS sequence"/>
</dbReference>
<proteinExistence type="predicted"/>
<dbReference type="Pfam" id="PF20043">
    <property type="entry name" value="DUF6445"/>
    <property type="match status" value="1"/>
</dbReference>
<name>A0A9X2KNB2_9SPHN</name>
<accession>A0A9X2KNB2</accession>
<keyword evidence="2" id="KW-1185">Reference proteome</keyword>
<dbReference type="AlphaFoldDB" id="A0A9X2KNB2"/>
<organism evidence="1 2">
    <name type="scientific">Sphingomonas tagetis</name>
    <dbReference type="NCBI Taxonomy" id="2949092"/>
    <lineage>
        <taxon>Bacteria</taxon>
        <taxon>Pseudomonadati</taxon>
        <taxon>Pseudomonadota</taxon>
        <taxon>Alphaproteobacteria</taxon>
        <taxon>Sphingomonadales</taxon>
        <taxon>Sphingomonadaceae</taxon>
        <taxon>Sphingomonas</taxon>
    </lineage>
</organism>
<protein>
    <submittedName>
        <fullName evidence="1">DUF6445 family protein</fullName>
    </submittedName>
</protein>
<evidence type="ECO:0000313" key="1">
    <source>
        <dbReference type="EMBL" id="MCP3732356.1"/>
    </source>
</evidence>
<dbReference type="RefSeq" id="WP_254295724.1">
    <property type="nucleotide sequence ID" value="NZ_JAMLDX010000017.1"/>
</dbReference>
<sequence>MPPSFVMIDDFVANPHELRRQALALGYDADAKDSGANYPGTVSARALPIPGLDDYVSRLAGLPLTGAPGTLHGHCRLTLKGDRGQSGVHIDPAFYSGILYLTPPEHCRGGTDFYRHRRTGLDSVPRTADAIAATGYADINALVEDVVNRDTRQPARWEKSFTAPMRFNRLILFSPWMFHNSAAGFGTGTDDGRLVYLMFFSAQKTVAP</sequence>
<dbReference type="EMBL" id="JAMLDX010000017">
    <property type="protein sequence ID" value="MCP3732356.1"/>
    <property type="molecule type" value="Genomic_DNA"/>
</dbReference>